<evidence type="ECO:0000313" key="3">
    <source>
        <dbReference type="EMBL" id="KAB1216564.1"/>
    </source>
</evidence>
<gene>
    <name evidence="3" type="ORF">CJ030_MR4G002196</name>
</gene>
<comment type="caution">
    <text evidence="3">The sequence shown here is derived from an EMBL/GenBank/DDBJ whole genome shotgun (WGS) entry which is preliminary data.</text>
</comment>
<sequence length="181" mass="20461">MAIFGVCSCLRCYQRNLVVELSSPTRITRPRLLLSGNISNGIMLNCYHGALHDDFMFLGTEAISVGRVGDDFWYADPLGDPNGTFWLQGCHTVHYAYNSLWMGNFIHPDWDMFQSTHPCAEFHTAAWAICGGPIYVCDSVGNPTSKLLKSLVLWNGSILRCQYHALPTRDCLFEDHYMMVK</sequence>
<dbReference type="SUPFAM" id="SSF51445">
    <property type="entry name" value="(Trans)glycosidases"/>
    <property type="match status" value="1"/>
</dbReference>
<dbReference type="AlphaFoldDB" id="A0A6A1VUD0"/>
<keyword evidence="4" id="KW-1185">Reference proteome</keyword>
<evidence type="ECO:0000313" key="4">
    <source>
        <dbReference type="Proteomes" id="UP000516437"/>
    </source>
</evidence>
<dbReference type="GO" id="GO:0047274">
    <property type="term" value="F:galactinol-sucrose galactosyltransferase activity"/>
    <property type="evidence" value="ECO:0007669"/>
    <property type="project" value="TreeGrafter"/>
</dbReference>
<dbReference type="OrthoDB" id="4664297at2759"/>
<organism evidence="3 4">
    <name type="scientific">Morella rubra</name>
    <name type="common">Chinese bayberry</name>
    <dbReference type="NCBI Taxonomy" id="262757"/>
    <lineage>
        <taxon>Eukaryota</taxon>
        <taxon>Viridiplantae</taxon>
        <taxon>Streptophyta</taxon>
        <taxon>Embryophyta</taxon>
        <taxon>Tracheophyta</taxon>
        <taxon>Spermatophyta</taxon>
        <taxon>Magnoliopsida</taxon>
        <taxon>eudicotyledons</taxon>
        <taxon>Gunneridae</taxon>
        <taxon>Pentapetalae</taxon>
        <taxon>rosids</taxon>
        <taxon>fabids</taxon>
        <taxon>Fagales</taxon>
        <taxon>Myricaceae</taxon>
        <taxon>Morella</taxon>
    </lineage>
</organism>
<dbReference type="EMBL" id="RXIC02000022">
    <property type="protein sequence ID" value="KAB1216564.1"/>
    <property type="molecule type" value="Genomic_DNA"/>
</dbReference>
<evidence type="ECO:0000256" key="2">
    <source>
        <dbReference type="ARBA" id="ARBA00023277"/>
    </source>
</evidence>
<name>A0A6A1VUD0_9ROSI</name>
<dbReference type="PANTHER" id="PTHR31268:SF37">
    <property type="entry name" value="GALACTINOL--SUCROSE GALACTOSYLTRANSFERASE"/>
    <property type="match status" value="1"/>
</dbReference>
<proteinExistence type="inferred from homology"/>
<dbReference type="Proteomes" id="UP000516437">
    <property type="component" value="Chromosome 4"/>
</dbReference>
<protein>
    <submittedName>
        <fullName evidence="3">Galactinol--sucrose galactosyltransferase</fullName>
    </submittedName>
</protein>
<keyword evidence="3" id="KW-0328">Glycosyltransferase</keyword>
<comment type="similarity">
    <text evidence="1">Belongs to the glycosyl hydrolases 36 family.</text>
</comment>
<keyword evidence="2" id="KW-0119">Carbohydrate metabolism</keyword>
<dbReference type="InterPro" id="IPR008811">
    <property type="entry name" value="Glycosyl_hydrolases_36"/>
</dbReference>
<evidence type="ECO:0000256" key="1">
    <source>
        <dbReference type="ARBA" id="ARBA00007240"/>
    </source>
</evidence>
<dbReference type="InterPro" id="IPR017853">
    <property type="entry name" value="GH"/>
</dbReference>
<accession>A0A6A1VUD0</accession>
<reference evidence="3 4" key="1">
    <citation type="journal article" date="2019" name="Plant Biotechnol. J.">
        <title>The red bayberry genome and genetic basis of sex determination.</title>
        <authorList>
            <person name="Jia H.M."/>
            <person name="Jia H.J."/>
            <person name="Cai Q.L."/>
            <person name="Wang Y."/>
            <person name="Zhao H.B."/>
            <person name="Yang W.F."/>
            <person name="Wang G.Y."/>
            <person name="Li Y.H."/>
            <person name="Zhan D.L."/>
            <person name="Shen Y.T."/>
            <person name="Niu Q.F."/>
            <person name="Chang L."/>
            <person name="Qiu J."/>
            <person name="Zhao L."/>
            <person name="Xie H.B."/>
            <person name="Fu W.Y."/>
            <person name="Jin J."/>
            <person name="Li X.W."/>
            <person name="Jiao Y."/>
            <person name="Zhou C.C."/>
            <person name="Tu T."/>
            <person name="Chai C.Y."/>
            <person name="Gao J.L."/>
            <person name="Fan L.J."/>
            <person name="van de Weg E."/>
            <person name="Wang J.Y."/>
            <person name="Gao Z.S."/>
        </authorList>
    </citation>
    <scope>NUCLEOTIDE SEQUENCE [LARGE SCALE GENOMIC DNA]</scope>
    <source>
        <tissue evidence="3">Leaves</tissue>
    </source>
</reference>
<dbReference type="Pfam" id="PF05691">
    <property type="entry name" value="Raffinose_syn"/>
    <property type="match status" value="1"/>
</dbReference>
<dbReference type="PANTHER" id="PTHR31268">
    <property type="match status" value="1"/>
</dbReference>
<keyword evidence="3" id="KW-0808">Transferase</keyword>